<evidence type="ECO:0000313" key="2">
    <source>
        <dbReference type="Proteomes" id="UP001162483"/>
    </source>
</evidence>
<protein>
    <submittedName>
        <fullName evidence="1">Uncharacterized protein</fullName>
    </submittedName>
</protein>
<organism evidence="1 2">
    <name type="scientific">Staurois parvus</name>
    <dbReference type="NCBI Taxonomy" id="386267"/>
    <lineage>
        <taxon>Eukaryota</taxon>
        <taxon>Metazoa</taxon>
        <taxon>Chordata</taxon>
        <taxon>Craniata</taxon>
        <taxon>Vertebrata</taxon>
        <taxon>Euteleostomi</taxon>
        <taxon>Amphibia</taxon>
        <taxon>Batrachia</taxon>
        <taxon>Anura</taxon>
        <taxon>Neobatrachia</taxon>
        <taxon>Ranoidea</taxon>
        <taxon>Ranidae</taxon>
        <taxon>Staurois</taxon>
    </lineage>
</organism>
<reference evidence="1" key="1">
    <citation type="submission" date="2023-05" db="EMBL/GenBank/DDBJ databases">
        <authorList>
            <person name="Stuckert A."/>
        </authorList>
    </citation>
    <scope>NUCLEOTIDE SEQUENCE</scope>
</reference>
<evidence type="ECO:0000313" key="1">
    <source>
        <dbReference type="EMBL" id="CAI9550831.1"/>
    </source>
</evidence>
<gene>
    <name evidence="1" type="ORF">SPARVUS_LOCUS3638456</name>
</gene>
<comment type="caution">
    <text evidence="1">The sequence shown here is derived from an EMBL/GenBank/DDBJ whole genome shotgun (WGS) entry which is preliminary data.</text>
</comment>
<accession>A0ABN9BUB7</accession>
<dbReference type="Proteomes" id="UP001162483">
    <property type="component" value="Unassembled WGS sequence"/>
</dbReference>
<name>A0ABN9BUB7_9NEOB</name>
<keyword evidence="2" id="KW-1185">Reference proteome</keyword>
<proteinExistence type="predicted"/>
<sequence>MAGDSPLAPGDRRVSLMGDRSVSHCFLLFCIAEQYKAMCLHSTTHTYTIV</sequence>
<dbReference type="EMBL" id="CATNWA010005813">
    <property type="protein sequence ID" value="CAI9550831.1"/>
    <property type="molecule type" value="Genomic_DNA"/>
</dbReference>